<dbReference type="EMBL" id="BARW01016756">
    <property type="protein sequence ID" value="GAI94767.1"/>
    <property type="molecule type" value="Genomic_DNA"/>
</dbReference>
<dbReference type="InterPro" id="IPR011335">
    <property type="entry name" value="Restrct_endonuc-II-like"/>
</dbReference>
<dbReference type="PANTHER" id="PTHR34039">
    <property type="entry name" value="UPF0102 PROTEIN YRAN"/>
    <property type="match status" value="1"/>
</dbReference>
<protein>
    <recommendedName>
        <fullName evidence="2">YraN family protein</fullName>
    </recommendedName>
</protein>
<sequence>MKRRNTGILGEKLAKDFLKKQGYRILESNYRYPGGEIDIVARHKDSL</sequence>
<proteinExistence type="predicted"/>
<dbReference type="SUPFAM" id="SSF52980">
    <property type="entry name" value="Restriction endonuclease-like"/>
    <property type="match status" value="1"/>
</dbReference>
<dbReference type="GO" id="GO:0003676">
    <property type="term" value="F:nucleic acid binding"/>
    <property type="evidence" value="ECO:0007669"/>
    <property type="project" value="InterPro"/>
</dbReference>
<dbReference type="PANTHER" id="PTHR34039:SF1">
    <property type="entry name" value="UPF0102 PROTEIN YRAN"/>
    <property type="match status" value="1"/>
</dbReference>
<dbReference type="AlphaFoldDB" id="X1SNW0"/>
<dbReference type="InterPro" id="IPR011856">
    <property type="entry name" value="tRNA_endonuc-like_dom_sf"/>
</dbReference>
<evidence type="ECO:0000313" key="1">
    <source>
        <dbReference type="EMBL" id="GAI94767.1"/>
    </source>
</evidence>
<accession>X1SNW0</accession>
<dbReference type="InterPro" id="IPR003509">
    <property type="entry name" value="UPF0102_YraN-like"/>
</dbReference>
<comment type="caution">
    <text evidence="1">The sequence shown here is derived from an EMBL/GenBank/DDBJ whole genome shotgun (WGS) entry which is preliminary data.</text>
</comment>
<dbReference type="Pfam" id="PF02021">
    <property type="entry name" value="UPF0102"/>
    <property type="match status" value="1"/>
</dbReference>
<gene>
    <name evidence="1" type="ORF">S12H4_29095</name>
</gene>
<organism evidence="1">
    <name type="scientific">marine sediment metagenome</name>
    <dbReference type="NCBI Taxonomy" id="412755"/>
    <lineage>
        <taxon>unclassified sequences</taxon>
        <taxon>metagenomes</taxon>
        <taxon>ecological metagenomes</taxon>
    </lineage>
</organism>
<dbReference type="Gene3D" id="3.40.1350.10">
    <property type="match status" value="1"/>
</dbReference>
<evidence type="ECO:0008006" key="2">
    <source>
        <dbReference type="Google" id="ProtNLM"/>
    </source>
</evidence>
<name>X1SNW0_9ZZZZ</name>
<reference evidence="1" key="1">
    <citation type="journal article" date="2014" name="Front. Microbiol.">
        <title>High frequency of phylogenetically diverse reductive dehalogenase-homologous genes in deep subseafloor sedimentary metagenomes.</title>
        <authorList>
            <person name="Kawai M."/>
            <person name="Futagami T."/>
            <person name="Toyoda A."/>
            <person name="Takaki Y."/>
            <person name="Nishi S."/>
            <person name="Hori S."/>
            <person name="Arai W."/>
            <person name="Tsubouchi T."/>
            <person name="Morono Y."/>
            <person name="Uchiyama I."/>
            <person name="Ito T."/>
            <person name="Fujiyama A."/>
            <person name="Inagaki F."/>
            <person name="Takami H."/>
        </authorList>
    </citation>
    <scope>NUCLEOTIDE SEQUENCE</scope>
    <source>
        <strain evidence="1">Expedition CK06-06</strain>
    </source>
</reference>
<feature type="non-terminal residue" evidence="1">
    <location>
        <position position="47"/>
    </location>
</feature>